<dbReference type="OrthoDB" id="361824at2"/>
<name>M2ADJ0_TREDN</name>
<protein>
    <submittedName>
        <fullName evidence="1">Uncharacterized protein</fullName>
    </submittedName>
</protein>
<evidence type="ECO:0000313" key="2">
    <source>
        <dbReference type="Proteomes" id="UP000016183"/>
    </source>
</evidence>
<gene>
    <name evidence="1" type="ORF">HMPREF9733_02499</name>
</gene>
<dbReference type="AlphaFoldDB" id="M2ADJ0"/>
<dbReference type="HOGENOM" id="CLU_1626344_0_0_12"/>
<organism evidence="1 2">
    <name type="scientific">Treponema denticola SP33</name>
    <dbReference type="NCBI Taxonomy" id="999437"/>
    <lineage>
        <taxon>Bacteria</taxon>
        <taxon>Pseudomonadati</taxon>
        <taxon>Spirochaetota</taxon>
        <taxon>Spirochaetia</taxon>
        <taxon>Spirochaetales</taxon>
        <taxon>Treponemataceae</taxon>
        <taxon>Treponema</taxon>
    </lineage>
</organism>
<dbReference type="PATRIC" id="fig|999437.3.peg.2576"/>
<proteinExistence type="predicted"/>
<comment type="caution">
    <text evidence="1">The sequence shown here is derived from an EMBL/GenBank/DDBJ whole genome shotgun (WGS) entry which is preliminary data.</text>
</comment>
<sequence length="180" mass="21448">MTEKEKALYKRINIYQKETFREFLLDSIQNDDQVSFEKIVRAIGIAWGVIRTVIKDSPKVDREIEETAEKFSKKQTFSEFVGELWKNKDKILTGKYKEWSAKGHPHSFESKICFLLNPKYYKVIYDSHNRKALGNINYPATDWQLTVDKYFTDHGFNHLSEHDIFLNDCNLWLKCWPEEK</sequence>
<accession>M2ADJ0</accession>
<dbReference type="Proteomes" id="UP000016183">
    <property type="component" value="Unassembled WGS sequence"/>
</dbReference>
<evidence type="ECO:0000313" key="1">
    <source>
        <dbReference type="EMBL" id="EMB21176.1"/>
    </source>
</evidence>
<reference evidence="1 2" key="1">
    <citation type="submission" date="2012-01" db="EMBL/GenBank/DDBJ databases">
        <title>The Genome Sequence of Treponema denticola SP33.</title>
        <authorList>
            <consortium name="The Broad Institute Genome Sequencing Platform"/>
            <person name="Earl A."/>
            <person name="Ward D."/>
            <person name="Feldgarden M."/>
            <person name="Gevers D."/>
            <person name="Blanton J.M."/>
            <person name="Fenno C.J."/>
            <person name="Baranova O.V."/>
            <person name="Mathney J."/>
            <person name="Dewhirst F.E."/>
            <person name="Izard J."/>
            <person name="Young S.K."/>
            <person name="Zeng Q."/>
            <person name="Gargeya S."/>
            <person name="Fitzgerald M."/>
            <person name="Haas B."/>
            <person name="Abouelleil A."/>
            <person name="Alvarado L."/>
            <person name="Arachchi H.M."/>
            <person name="Berlin A."/>
            <person name="Chapman S.B."/>
            <person name="Gearin G."/>
            <person name="Goldberg J."/>
            <person name="Griggs A."/>
            <person name="Gujja S."/>
            <person name="Hansen M."/>
            <person name="Heiman D."/>
            <person name="Howarth C."/>
            <person name="Larimer J."/>
            <person name="Lui A."/>
            <person name="MacDonald P.J.P."/>
            <person name="McCowen C."/>
            <person name="Montmayeur A."/>
            <person name="Murphy C."/>
            <person name="Neiman D."/>
            <person name="Pearson M."/>
            <person name="Priest M."/>
            <person name="Roberts A."/>
            <person name="Saif S."/>
            <person name="Shea T."/>
            <person name="Sisk P."/>
            <person name="Stolte C."/>
            <person name="Sykes S."/>
            <person name="Wortman J."/>
            <person name="Nusbaum C."/>
            <person name="Birren B."/>
        </authorList>
    </citation>
    <scope>NUCLEOTIDE SEQUENCE [LARGE SCALE GENOMIC DNA]</scope>
    <source>
        <strain evidence="1 2">SP33</strain>
    </source>
</reference>
<dbReference type="EMBL" id="AGDZ01000031">
    <property type="protein sequence ID" value="EMB21176.1"/>
    <property type="molecule type" value="Genomic_DNA"/>
</dbReference>
<dbReference type="RefSeq" id="WP_010697527.1">
    <property type="nucleotide sequence ID" value="NZ_KB442454.1"/>
</dbReference>